<feature type="region of interest" description="Disordered" evidence="1">
    <location>
        <begin position="132"/>
        <end position="175"/>
    </location>
</feature>
<accession>A0ABP1GG69</accession>
<feature type="compositionally biased region" description="Gly residues" evidence="1">
    <location>
        <begin position="132"/>
        <end position="151"/>
    </location>
</feature>
<dbReference type="Proteomes" id="UP001497392">
    <property type="component" value="Unassembled WGS sequence"/>
</dbReference>
<dbReference type="EMBL" id="CAXHTA020000019">
    <property type="protein sequence ID" value="CAL5228763.1"/>
    <property type="molecule type" value="Genomic_DNA"/>
</dbReference>
<feature type="compositionally biased region" description="Low complexity" evidence="1">
    <location>
        <begin position="10"/>
        <end position="20"/>
    </location>
</feature>
<feature type="region of interest" description="Disordered" evidence="1">
    <location>
        <begin position="1"/>
        <end position="30"/>
    </location>
</feature>
<feature type="transmembrane region" description="Helical" evidence="2">
    <location>
        <begin position="96"/>
        <end position="123"/>
    </location>
</feature>
<keyword evidence="4" id="KW-1185">Reference proteome</keyword>
<keyword evidence="2" id="KW-1133">Transmembrane helix</keyword>
<evidence type="ECO:0000313" key="3">
    <source>
        <dbReference type="EMBL" id="CAL5228763.1"/>
    </source>
</evidence>
<gene>
    <name evidence="3" type="primary">g11951</name>
    <name evidence="3" type="ORF">VP750_LOCUS10669</name>
</gene>
<keyword evidence="2" id="KW-0472">Membrane</keyword>
<evidence type="ECO:0000313" key="4">
    <source>
        <dbReference type="Proteomes" id="UP001497392"/>
    </source>
</evidence>
<keyword evidence="2" id="KW-0812">Transmembrane</keyword>
<proteinExistence type="predicted"/>
<evidence type="ECO:0000256" key="2">
    <source>
        <dbReference type="SAM" id="Phobius"/>
    </source>
</evidence>
<organism evidence="3 4">
    <name type="scientific">Coccomyxa viridis</name>
    <dbReference type="NCBI Taxonomy" id="1274662"/>
    <lineage>
        <taxon>Eukaryota</taxon>
        <taxon>Viridiplantae</taxon>
        <taxon>Chlorophyta</taxon>
        <taxon>core chlorophytes</taxon>
        <taxon>Trebouxiophyceae</taxon>
        <taxon>Trebouxiophyceae incertae sedis</taxon>
        <taxon>Coccomyxaceae</taxon>
        <taxon>Coccomyxa</taxon>
    </lineage>
</organism>
<name>A0ABP1GG69_9CHLO</name>
<reference evidence="3 4" key="1">
    <citation type="submission" date="2024-06" db="EMBL/GenBank/DDBJ databases">
        <authorList>
            <person name="Kraege A."/>
            <person name="Thomma B."/>
        </authorList>
    </citation>
    <scope>NUCLEOTIDE SEQUENCE [LARGE SCALE GENOMIC DNA]</scope>
</reference>
<sequence length="196" mass="21113">MLCKGQLVGSRASPSASRPSTVTHAQGRRRPVDEDVDLDDEEYFDDAQGFGVTAVLRQAWSAVGSLTERLADVAYDYVPDSVSRPTVVLAVRAASVLLLIGFARSILGFVFTVGTVVLGLFVASKVLGVGPGEGGQGQGRGSKGQRWGSGGSREPQASSSKTRRRPPRQLPSGVAKDADVLDVWFERKEQERERRR</sequence>
<comment type="caution">
    <text evidence="3">The sequence shown here is derived from an EMBL/GenBank/DDBJ whole genome shotgun (WGS) entry which is preliminary data.</text>
</comment>
<evidence type="ECO:0000256" key="1">
    <source>
        <dbReference type="SAM" id="MobiDB-lite"/>
    </source>
</evidence>
<protein>
    <submittedName>
        <fullName evidence="3">G11951 protein</fullName>
    </submittedName>
</protein>